<sequence>MCHLHAPPMDRSVTHGLTDRRWDHGSWIKVPRKPKDPDPWLGPTDHRLDHGPWTRNANAAPPVPDQEVYNVEFRNTIQILAQSVANQNNQ</sequence>
<evidence type="ECO:0000256" key="1">
    <source>
        <dbReference type="SAM" id="MobiDB-lite"/>
    </source>
</evidence>
<protein>
    <submittedName>
        <fullName evidence="2">Uncharacterized protein</fullName>
    </submittedName>
</protein>
<dbReference type="EnsemblPlants" id="PGSC0003DMT400086406">
    <property type="protein sequence ID" value="PGSC0003DMT400086406"/>
    <property type="gene ID" value="PGSC0003DMG400035977"/>
</dbReference>
<keyword evidence="3" id="KW-1185">Reference proteome</keyword>
<dbReference type="Gramene" id="PGSC0003DMT400086406">
    <property type="protein sequence ID" value="PGSC0003DMT400086406"/>
    <property type="gene ID" value="PGSC0003DMG400035977"/>
</dbReference>
<dbReference type="PaxDb" id="4113-PGSC0003DMT400086406"/>
<feature type="compositionally biased region" description="Basic and acidic residues" evidence="1">
    <location>
        <begin position="33"/>
        <end position="46"/>
    </location>
</feature>
<name>M1DBN8_SOLTU</name>
<accession>M1DBN8</accession>
<dbReference type="HOGENOM" id="CLU_2445110_0_0_1"/>
<reference evidence="3" key="1">
    <citation type="journal article" date="2011" name="Nature">
        <title>Genome sequence and analysis of the tuber crop potato.</title>
        <authorList>
            <consortium name="The Potato Genome Sequencing Consortium"/>
        </authorList>
    </citation>
    <scope>NUCLEOTIDE SEQUENCE [LARGE SCALE GENOMIC DNA]</scope>
    <source>
        <strain evidence="3">cv. DM1-3 516 R44</strain>
    </source>
</reference>
<evidence type="ECO:0000313" key="2">
    <source>
        <dbReference type="EnsemblPlants" id="PGSC0003DMT400086406"/>
    </source>
</evidence>
<organism evidence="2 3">
    <name type="scientific">Solanum tuberosum</name>
    <name type="common">Potato</name>
    <dbReference type="NCBI Taxonomy" id="4113"/>
    <lineage>
        <taxon>Eukaryota</taxon>
        <taxon>Viridiplantae</taxon>
        <taxon>Streptophyta</taxon>
        <taxon>Embryophyta</taxon>
        <taxon>Tracheophyta</taxon>
        <taxon>Spermatophyta</taxon>
        <taxon>Magnoliopsida</taxon>
        <taxon>eudicotyledons</taxon>
        <taxon>Gunneridae</taxon>
        <taxon>Pentapetalae</taxon>
        <taxon>asterids</taxon>
        <taxon>lamiids</taxon>
        <taxon>Solanales</taxon>
        <taxon>Solanaceae</taxon>
        <taxon>Solanoideae</taxon>
        <taxon>Solaneae</taxon>
        <taxon>Solanum</taxon>
    </lineage>
</organism>
<reference evidence="2" key="2">
    <citation type="submission" date="2015-06" db="UniProtKB">
        <authorList>
            <consortium name="EnsemblPlants"/>
        </authorList>
    </citation>
    <scope>IDENTIFICATION</scope>
    <source>
        <strain evidence="2">DM1-3 516 R44</strain>
    </source>
</reference>
<dbReference type="Proteomes" id="UP000011115">
    <property type="component" value="Unassembled WGS sequence"/>
</dbReference>
<dbReference type="AlphaFoldDB" id="M1DBN8"/>
<dbReference type="InParanoid" id="M1DBN8"/>
<evidence type="ECO:0000313" key="3">
    <source>
        <dbReference type="Proteomes" id="UP000011115"/>
    </source>
</evidence>
<proteinExistence type="predicted"/>
<feature type="compositionally biased region" description="Basic and acidic residues" evidence="1">
    <location>
        <begin position="17"/>
        <end position="26"/>
    </location>
</feature>
<feature type="region of interest" description="Disordered" evidence="1">
    <location>
        <begin position="1"/>
        <end position="46"/>
    </location>
</feature>